<dbReference type="PANTHER" id="PTHR11188:SF17">
    <property type="entry name" value="FI21816P1"/>
    <property type="match status" value="1"/>
</dbReference>
<feature type="compositionally biased region" description="Basic and acidic residues" evidence="1">
    <location>
        <begin position="30"/>
        <end position="42"/>
    </location>
</feature>
<dbReference type="InterPro" id="IPR011021">
    <property type="entry name" value="Arrestin-like_N"/>
</dbReference>
<dbReference type="InParanoid" id="G4TLT4"/>
<dbReference type="GO" id="GO:0030674">
    <property type="term" value="F:protein-macromolecule adaptor activity"/>
    <property type="evidence" value="ECO:0007669"/>
    <property type="project" value="TreeGrafter"/>
</dbReference>
<keyword evidence="4" id="KW-1185">Reference proteome</keyword>
<feature type="compositionally biased region" description="Polar residues" evidence="1">
    <location>
        <begin position="496"/>
        <end position="519"/>
    </location>
</feature>
<comment type="caution">
    <text evidence="3">The sequence shown here is derived from an EMBL/GenBank/DDBJ whole genome shotgun (WGS) entry which is preliminary data.</text>
</comment>
<dbReference type="STRING" id="1109443.G4TLT4"/>
<dbReference type="SUPFAM" id="SSF81296">
    <property type="entry name" value="E set domains"/>
    <property type="match status" value="1"/>
</dbReference>
<feature type="region of interest" description="Disordered" evidence="1">
    <location>
        <begin position="372"/>
        <end position="457"/>
    </location>
</feature>
<dbReference type="InterPro" id="IPR011022">
    <property type="entry name" value="Arrestin_C-like"/>
</dbReference>
<dbReference type="Gene3D" id="2.60.40.640">
    <property type="match status" value="1"/>
</dbReference>
<dbReference type="GO" id="GO:0070086">
    <property type="term" value="P:ubiquitin-dependent endocytosis"/>
    <property type="evidence" value="ECO:0007669"/>
    <property type="project" value="TreeGrafter"/>
</dbReference>
<dbReference type="GO" id="GO:0005829">
    <property type="term" value="C:cytosol"/>
    <property type="evidence" value="ECO:0007669"/>
    <property type="project" value="TreeGrafter"/>
</dbReference>
<dbReference type="PANTHER" id="PTHR11188">
    <property type="entry name" value="ARRESTIN DOMAIN CONTAINING PROTEIN"/>
    <property type="match status" value="1"/>
</dbReference>
<dbReference type="GO" id="GO:0005886">
    <property type="term" value="C:plasma membrane"/>
    <property type="evidence" value="ECO:0007669"/>
    <property type="project" value="TreeGrafter"/>
</dbReference>
<evidence type="ECO:0000256" key="1">
    <source>
        <dbReference type="SAM" id="MobiDB-lite"/>
    </source>
</evidence>
<evidence type="ECO:0000313" key="3">
    <source>
        <dbReference type="EMBL" id="CCA72277.1"/>
    </source>
</evidence>
<dbReference type="Proteomes" id="UP000007148">
    <property type="component" value="Unassembled WGS sequence"/>
</dbReference>
<dbReference type="AlphaFoldDB" id="G4TLT4"/>
<feature type="compositionally biased region" description="Polar residues" evidence="1">
    <location>
        <begin position="530"/>
        <end position="544"/>
    </location>
</feature>
<dbReference type="eggNOG" id="KOG3780">
    <property type="taxonomic scope" value="Eukaryota"/>
</dbReference>
<dbReference type="OrthoDB" id="2238745at2759"/>
<feature type="compositionally biased region" description="Low complexity" evidence="1">
    <location>
        <begin position="545"/>
        <end position="554"/>
    </location>
</feature>
<reference evidence="3 4" key="1">
    <citation type="journal article" date="2011" name="PLoS Pathog.">
        <title>Endophytic Life Strategies Decoded by Genome and Transcriptome Analyses of the Mutualistic Root Symbiont Piriformospora indica.</title>
        <authorList>
            <person name="Zuccaro A."/>
            <person name="Lahrmann U."/>
            <person name="Guldener U."/>
            <person name="Langen G."/>
            <person name="Pfiffi S."/>
            <person name="Biedenkopf D."/>
            <person name="Wong P."/>
            <person name="Samans B."/>
            <person name="Grimm C."/>
            <person name="Basiewicz M."/>
            <person name="Murat C."/>
            <person name="Martin F."/>
            <person name="Kogel K.H."/>
        </authorList>
    </citation>
    <scope>NUCLEOTIDE SEQUENCE [LARGE SCALE GENOMIC DNA]</scope>
    <source>
        <strain evidence="3 4">DSM 11827</strain>
    </source>
</reference>
<gene>
    <name evidence="3" type="ORF">PIIN_06211</name>
</gene>
<feature type="compositionally biased region" description="Polar residues" evidence="1">
    <location>
        <begin position="438"/>
        <end position="454"/>
    </location>
</feature>
<name>G4TLT4_SERID</name>
<dbReference type="SMART" id="SM01017">
    <property type="entry name" value="Arrestin_C"/>
    <property type="match status" value="1"/>
</dbReference>
<proteinExistence type="predicted"/>
<dbReference type="GO" id="GO:0031625">
    <property type="term" value="F:ubiquitin protein ligase binding"/>
    <property type="evidence" value="ECO:0007669"/>
    <property type="project" value="TreeGrafter"/>
</dbReference>
<dbReference type="Pfam" id="PF00339">
    <property type="entry name" value="Arrestin_N"/>
    <property type="match status" value="1"/>
</dbReference>
<dbReference type="InterPro" id="IPR050357">
    <property type="entry name" value="Arrestin_domain-protein"/>
</dbReference>
<feature type="domain" description="Arrestin C-terminal-like" evidence="2">
    <location>
        <begin position="156"/>
        <end position="360"/>
    </location>
</feature>
<feature type="region of interest" description="Disordered" evidence="1">
    <location>
        <begin position="488"/>
        <end position="580"/>
    </location>
</feature>
<dbReference type="EMBL" id="CAFZ01000156">
    <property type="protein sequence ID" value="CCA72277.1"/>
    <property type="molecule type" value="Genomic_DNA"/>
</dbReference>
<accession>G4TLT4</accession>
<evidence type="ECO:0000313" key="4">
    <source>
        <dbReference type="Proteomes" id="UP000007148"/>
    </source>
</evidence>
<organism evidence="3 4">
    <name type="scientific">Serendipita indica (strain DSM 11827)</name>
    <name type="common">Root endophyte fungus</name>
    <name type="synonym">Piriformospora indica</name>
    <dbReference type="NCBI Taxonomy" id="1109443"/>
    <lineage>
        <taxon>Eukaryota</taxon>
        <taxon>Fungi</taxon>
        <taxon>Dikarya</taxon>
        <taxon>Basidiomycota</taxon>
        <taxon>Agaricomycotina</taxon>
        <taxon>Agaricomycetes</taxon>
        <taxon>Sebacinales</taxon>
        <taxon>Serendipitaceae</taxon>
        <taxon>Serendipita</taxon>
    </lineage>
</organism>
<feature type="region of interest" description="Disordered" evidence="1">
    <location>
        <begin position="29"/>
        <end position="51"/>
    </location>
</feature>
<feature type="compositionally biased region" description="Pro residues" evidence="1">
    <location>
        <begin position="414"/>
        <end position="427"/>
    </location>
</feature>
<protein>
    <submittedName>
        <fullName evidence="3">Related to cyclin binding protein, putative-Cryptococcus neoformans</fullName>
    </submittedName>
</protein>
<dbReference type="OMA" id="HENPRRF"/>
<feature type="compositionally biased region" description="Low complexity" evidence="1">
    <location>
        <begin position="428"/>
        <end position="437"/>
    </location>
</feature>
<evidence type="ECO:0000259" key="2">
    <source>
        <dbReference type="SMART" id="SM01017"/>
    </source>
</evidence>
<sequence length="580" mass="64079">MLQDVREIVQKHPNRHNVESESILISSPVERQETCDEVPDRRGRSRARKDKGALARLGEALGIDMDDDGDTDDDDTSWKEFKPGTYHYPISFSLPSDLPPSIAADYAYVQYKLKAYVHRPGTFTSKLSTFTMVELISAPAEDNAEEGDAVIIERQWDMELRYLISTSGRNFPQGSEIPWHIQLMPLSKMKLHRITFVLEEKTEYTVNSLTRTEPVRRFQLLCIRHPQSLSNLKTVARNAPPLLPILPQSSMDNSSEAVLLPYADPPPTLLSESSASEHQAEALAHLLNVDGPWHLTGMLKVPLLYLHVSHKHPTSFVTLKHSLKIFLRVERGEDDVDPKTGRKKQFDIIIETPINVLSKYTRSDWASLPPYEALEPLPPSEHDLPQEVPTVSRESSRSDLAAMPLSPVVSPAHPSRPPSPVFHPHPLTPLSLSPNTTRTAESPRPSSAGPSTPNDAIEDAQRDSRVFAAHRFASLMAGFEDEGGQFPPTYFAATGTPGTTAQSAPLSPCTTMHSSSQLPQLVGSGRGSPRGQSARRQATRGTTPSNSRNASRNPSRVRDSGSRNSSRGPDRGPPALFQIV</sequence>
<dbReference type="HOGENOM" id="CLU_470186_0_0_1"/>
<dbReference type="InterPro" id="IPR014756">
    <property type="entry name" value="Ig_E-set"/>
</dbReference>
<dbReference type="InterPro" id="IPR014752">
    <property type="entry name" value="Arrestin-like_C"/>
</dbReference>